<keyword evidence="3 6" id="KW-0812">Transmembrane</keyword>
<reference evidence="7" key="1">
    <citation type="submission" date="2019-07" db="EMBL/GenBank/DDBJ databases">
        <authorList>
            <person name="Weber M."/>
            <person name="Kostadinov I."/>
            <person name="Kostadinov D I."/>
        </authorList>
    </citation>
    <scope>NUCLEOTIDE SEQUENCE</scope>
    <source>
        <strain evidence="7">Gfbio:sag-sample-m06:053724c1-46a9-4a36-b237-ea2bf867836b</strain>
    </source>
</reference>
<proteinExistence type="inferred from homology"/>
<sequence length="438" mass="47620">MAHLPQNRDIWRIAAPMMLSNITVPLLGMVDTGVTGHLDNAVYLGAVAIGSILFGFLYSGVNFLRMGTTGITAQRYGGGDDDGVRVALGQALVVAMAIATILVLLQVPLISLAMKLIGPEPEVAEFASEYFSIRIWSAPATLANYALIGWFIGLQNARIPLYIVLAINLTNIALDLVFVLLLGMKVDGVAAASVIAEFTGASIGISLALSELRRRGGHLDVSRLTTLKEYAEFFSINANLFIRTMALMFTFAFVTAAGARMGGLILAANAVLMNLLNLVAFALDGLAHAAEALVGKAVGAKDGQALRRSVQLTMRWSFFFAVGFSVLFWITGPLFISLLTDIPEVVNTTLRYLPWMIVAPVIALWGYIYDGVFVGTTHAKEMRNSMIASTFLVFIPAWFAFRYLGNHGLWLAFMIFLASRGLGMHFYYRHRVLPGIPE</sequence>
<evidence type="ECO:0000256" key="3">
    <source>
        <dbReference type="ARBA" id="ARBA00022692"/>
    </source>
</evidence>
<gene>
    <name evidence="7" type="primary">dinF</name>
    <name evidence="7" type="ORF">JTBM06_V1_20002</name>
</gene>
<dbReference type="CDD" id="cd13136">
    <property type="entry name" value="MATE_DinF_like"/>
    <property type="match status" value="1"/>
</dbReference>
<evidence type="ECO:0000313" key="7">
    <source>
        <dbReference type="EMBL" id="VUX55378.1"/>
    </source>
</evidence>
<dbReference type="PANTHER" id="PTHR42893">
    <property type="entry name" value="PROTEIN DETOXIFICATION 44, CHLOROPLASTIC-RELATED"/>
    <property type="match status" value="1"/>
</dbReference>
<evidence type="ECO:0000256" key="1">
    <source>
        <dbReference type="ARBA" id="ARBA00004141"/>
    </source>
</evidence>
<feature type="transmembrane region" description="Helical" evidence="6">
    <location>
        <begin position="189"/>
        <end position="209"/>
    </location>
</feature>
<feature type="transmembrane region" description="Helical" evidence="6">
    <location>
        <begin position="410"/>
        <end position="428"/>
    </location>
</feature>
<keyword evidence="4 6" id="KW-1133">Transmembrane helix</keyword>
<feature type="transmembrane region" description="Helical" evidence="6">
    <location>
        <begin position="352"/>
        <end position="374"/>
    </location>
</feature>
<evidence type="ECO:0000256" key="4">
    <source>
        <dbReference type="ARBA" id="ARBA00022989"/>
    </source>
</evidence>
<evidence type="ECO:0000256" key="5">
    <source>
        <dbReference type="ARBA" id="ARBA00023136"/>
    </source>
</evidence>
<comment type="similarity">
    <text evidence="2">Belongs to the multi antimicrobial extrusion (MATE) (TC 2.A.66.1) family.</text>
</comment>
<dbReference type="GO" id="GO:0042910">
    <property type="term" value="F:xenobiotic transmembrane transporter activity"/>
    <property type="evidence" value="ECO:0007669"/>
    <property type="project" value="InterPro"/>
</dbReference>
<evidence type="ECO:0000256" key="6">
    <source>
        <dbReference type="SAM" id="Phobius"/>
    </source>
</evidence>
<protein>
    <submittedName>
        <fullName evidence="7">DNA-damage-inducible protein F</fullName>
    </submittedName>
</protein>
<dbReference type="PANTHER" id="PTHR42893:SF46">
    <property type="entry name" value="PROTEIN DETOXIFICATION 44, CHLOROPLASTIC"/>
    <property type="match status" value="1"/>
</dbReference>
<feature type="transmembrane region" description="Helical" evidence="6">
    <location>
        <begin position="133"/>
        <end position="154"/>
    </location>
</feature>
<evidence type="ECO:0000256" key="2">
    <source>
        <dbReference type="ARBA" id="ARBA00010199"/>
    </source>
</evidence>
<dbReference type="GO" id="GO:0005886">
    <property type="term" value="C:plasma membrane"/>
    <property type="evidence" value="ECO:0007669"/>
    <property type="project" value="TreeGrafter"/>
</dbReference>
<dbReference type="AlphaFoldDB" id="A0A7D9D300"/>
<organism evidence="7">
    <name type="scientific">uncultured Woeseiaceae bacterium</name>
    <dbReference type="NCBI Taxonomy" id="1983305"/>
    <lineage>
        <taxon>Bacteria</taxon>
        <taxon>Pseudomonadati</taxon>
        <taxon>Pseudomonadota</taxon>
        <taxon>Gammaproteobacteria</taxon>
        <taxon>Woeseiales</taxon>
        <taxon>Woeseiaceae</taxon>
        <taxon>environmental samples</taxon>
    </lineage>
</organism>
<dbReference type="GO" id="GO:0015297">
    <property type="term" value="F:antiporter activity"/>
    <property type="evidence" value="ECO:0007669"/>
    <property type="project" value="InterPro"/>
</dbReference>
<dbReference type="InterPro" id="IPR044644">
    <property type="entry name" value="DinF-like"/>
</dbReference>
<feature type="transmembrane region" description="Helical" evidence="6">
    <location>
        <begin position="230"/>
        <end position="255"/>
    </location>
</feature>
<comment type="subcellular location">
    <subcellularLocation>
        <location evidence="1">Membrane</location>
        <topology evidence="1">Multi-pass membrane protein</topology>
    </subcellularLocation>
</comment>
<dbReference type="NCBIfam" id="TIGR00797">
    <property type="entry name" value="matE"/>
    <property type="match status" value="1"/>
</dbReference>
<dbReference type="Pfam" id="PF01554">
    <property type="entry name" value="MatE"/>
    <property type="match status" value="2"/>
</dbReference>
<keyword evidence="5 6" id="KW-0472">Membrane</keyword>
<feature type="transmembrane region" description="Helical" evidence="6">
    <location>
        <begin position="12"/>
        <end position="30"/>
    </location>
</feature>
<dbReference type="EMBL" id="LR633967">
    <property type="protein sequence ID" value="VUX55378.1"/>
    <property type="molecule type" value="Genomic_DNA"/>
</dbReference>
<name>A0A7D9D300_9GAMM</name>
<accession>A0A7D9D300</accession>
<dbReference type="InterPro" id="IPR002528">
    <property type="entry name" value="MATE_fam"/>
</dbReference>
<feature type="transmembrane region" description="Helical" evidence="6">
    <location>
        <begin position="316"/>
        <end position="340"/>
    </location>
</feature>
<feature type="transmembrane region" description="Helical" evidence="6">
    <location>
        <begin position="161"/>
        <end position="183"/>
    </location>
</feature>
<feature type="transmembrane region" description="Helical" evidence="6">
    <location>
        <begin position="86"/>
        <end position="113"/>
    </location>
</feature>
<feature type="transmembrane region" description="Helical" evidence="6">
    <location>
        <begin position="261"/>
        <end position="283"/>
    </location>
</feature>
<feature type="transmembrane region" description="Helical" evidence="6">
    <location>
        <begin position="386"/>
        <end position="404"/>
    </location>
</feature>
<feature type="transmembrane region" description="Helical" evidence="6">
    <location>
        <begin position="42"/>
        <end position="65"/>
    </location>
</feature>